<protein>
    <submittedName>
        <fullName evidence="1">Uncharacterized protein</fullName>
    </submittedName>
</protein>
<proteinExistence type="predicted"/>
<dbReference type="VEuPathDB" id="FungiDB:RhiirA1_454834"/>
<dbReference type="EMBL" id="LLXI01000795">
    <property type="protein sequence ID" value="PKY49889.1"/>
    <property type="molecule type" value="Genomic_DNA"/>
</dbReference>
<comment type="caution">
    <text evidence="1">The sequence shown here is derived from an EMBL/GenBank/DDBJ whole genome shotgun (WGS) entry which is preliminary data.</text>
</comment>
<sequence length="168" mass="18913">MTKRITRVKTSSLLSWFSEAYLWGAQGSKIRCSIQEFYPQQSTVNSSLVRDFIEGLSKYPPDTLGIFVAPSGHTQSSLELAEGADYDILLLNTSNLIKKFTLYVNKRVKKRSSDDCDTITIENAEFDNTEVEEGSTLSLFGIEVKGKVSLSNIKFKNISIKKRKLEDN</sequence>
<dbReference type="VEuPathDB" id="FungiDB:FUN_022650"/>
<dbReference type="VEuPathDB" id="FungiDB:RhiirFUN_023460"/>
<name>A0A2I1GTD3_9GLOM</name>
<dbReference type="Proteomes" id="UP000234323">
    <property type="component" value="Unassembled WGS sequence"/>
</dbReference>
<evidence type="ECO:0000313" key="2">
    <source>
        <dbReference type="Proteomes" id="UP000234323"/>
    </source>
</evidence>
<keyword evidence="2" id="KW-1185">Reference proteome</keyword>
<accession>A0A2I1GTD3</accession>
<reference evidence="1 2" key="1">
    <citation type="submission" date="2015-10" db="EMBL/GenBank/DDBJ databases">
        <title>Genome analyses suggest a sexual origin of heterokaryosis in a supposedly ancient asexual fungus.</title>
        <authorList>
            <person name="Ropars J."/>
            <person name="Sedzielewska K."/>
            <person name="Noel J."/>
            <person name="Charron P."/>
            <person name="Farinelli L."/>
            <person name="Marton T."/>
            <person name="Kruger M."/>
            <person name="Pelin A."/>
            <person name="Brachmann A."/>
            <person name="Corradi N."/>
        </authorList>
    </citation>
    <scope>NUCLEOTIDE SEQUENCE [LARGE SCALE GENOMIC DNA]</scope>
    <source>
        <strain evidence="1 2">A4</strain>
    </source>
</reference>
<organism evidence="1 2">
    <name type="scientific">Rhizophagus irregularis</name>
    <dbReference type="NCBI Taxonomy" id="588596"/>
    <lineage>
        <taxon>Eukaryota</taxon>
        <taxon>Fungi</taxon>
        <taxon>Fungi incertae sedis</taxon>
        <taxon>Mucoromycota</taxon>
        <taxon>Glomeromycotina</taxon>
        <taxon>Glomeromycetes</taxon>
        <taxon>Glomerales</taxon>
        <taxon>Glomeraceae</taxon>
        <taxon>Rhizophagus</taxon>
    </lineage>
</organism>
<dbReference type="AlphaFoldDB" id="A0A2I1GTD3"/>
<dbReference type="OrthoDB" id="2319154at2759"/>
<evidence type="ECO:0000313" key="1">
    <source>
        <dbReference type="EMBL" id="PKY49889.1"/>
    </source>
</evidence>
<gene>
    <name evidence="1" type="ORF">RhiirA4_466044</name>
</gene>